<comment type="caution">
    <text evidence="2">The sequence shown here is derived from an EMBL/GenBank/DDBJ whole genome shotgun (WGS) entry which is preliminary data.</text>
</comment>
<dbReference type="Proteomes" id="UP000305778">
    <property type="component" value="Unassembled WGS sequence"/>
</dbReference>
<sequence length="68" mass="7538">MGRLAECLARCLSSDGGRYANFNTPAEAFVVFAEQVFRYPRGDPAGRGRAQEYGRSVGVPEPQLDWED</sequence>
<reference evidence="2 3" key="1">
    <citation type="submission" date="2019-04" db="EMBL/GenBank/DDBJ databases">
        <title>Streptomyces oryziradicis sp. nov., a novel actinomycete isolated from rhizosphere soil of rice (Oryza sativa L.).</title>
        <authorList>
            <person name="Li C."/>
        </authorList>
    </citation>
    <scope>NUCLEOTIDE SEQUENCE [LARGE SCALE GENOMIC DNA]</scope>
    <source>
        <strain evidence="2 3">NEAU-C40</strain>
    </source>
</reference>
<evidence type="ECO:0000313" key="3">
    <source>
        <dbReference type="Proteomes" id="UP000305778"/>
    </source>
</evidence>
<protein>
    <submittedName>
        <fullName evidence="2">Uncharacterized protein</fullName>
    </submittedName>
</protein>
<accession>A0A4U0SEJ1</accession>
<dbReference type="AlphaFoldDB" id="A0A4U0SEJ1"/>
<feature type="region of interest" description="Disordered" evidence="1">
    <location>
        <begin position="43"/>
        <end position="68"/>
    </location>
</feature>
<dbReference type="RefSeq" id="WP_136727196.1">
    <property type="nucleotide sequence ID" value="NZ_SUMC01000036.1"/>
</dbReference>
<feature type="compositionally biased region" description="Basic and acidic residues" evidence="1">
    <location>
        <begin position="43"/>
        <end position="52"/>
    </location>
</feature>
<keyword evidence="3" id="KW-1185">Reference proteome</keyword>
<evidence type="ECO:0000256" key="1">
    <source>
        <dbReference type="SAM" id="MobiDB-lite"/>
    </source>
</evidence>
<organism evidence="2 3">
    <name type="scientific">Actinacidiphila oryziradicis</name>
    <dbReference type="NCBI Taxonomy" id="2571141"/>
    <lineage>
        <taxon>Bacteria</taxon>
        <taxon>Bacillati</taxon>
        <taxon>Actinomycetota</taxon>
        <taxon>Actinomycetes</taxon>
        <taxon>Kitasatosporales</taxon>
        <taxon>Streptomycetaceae</taxon>
        <taxon>Actinacidiphila</taxon>
    </lineage>
</organism>
<dbReference type="OrthoDB" id="4559210at2"/>
<proteinExistence type="predicted"/>
<name>A0A4U0SEJ1_9ACTN</name>
<gene>
    <name evidence="2" type="ORF">FCI23_30600</name>
</gene>
<evidence type="ECO:0000313" key="2">
    <source>
        <dbReference type="EMBL" id="TKA06587.1"/>
    </source>
</evidence>
<dbReference type="EMBL" id="SUMC01000036">
    <property type="protein sequence ID" value="TKA06587.1"/>
    <property type="molecule type" value="Genomic_DNA"/>
</dbReference>